<accession>A0A9P5ZIU2</accession>
<dbReference type="EMBL" id="MU155037">
    <property type="protein sequence ID" value="KAF9486661.1"/>
    <property type="molecule type" value="Genomic_DNA"/>
</dbReference>
<dbReference type="AlphaFoldDB" id="A0A9P5ZIU2"/>
<evidence type="ECO:0000313" key="1">
    <source>
        <dbReference type="EMBL" id="KAF9486661.1"/>
    </source>
</evidence>
<sequence length="220" mass="25077">LCRIVRSVWSSPQRQKSWLNNVTLLLQKSGSPRSSLPLMLILDVKTHWSLTHQMICCALAHREILSDFIGKNWDLLKYDLMPAHWDAIALVEIWLRNFHATTVQMSATFQLMLSQTFAMLQGLQEILRDTIRTLSTDIPTQLHNVLVDSHLKLILDPHISYDSLAEDFEDSPELLKDLRFSKSKLKVYFNQHYKKAASTPLLAASSAQSVTSQDSESSEA</sequence>
<reference evidence="1" key="1">
    <citation type="submission" date="2020-11" db="EMBL/GenBank/DDBJ databases">
        <authorList>
            <consortium name="DOE Joint Genome Institute"/>
            <person name="Ahrendt S."/>
            <person name="Riley R."/>
            <person name="Andreopoulos W."/>
            <person name="Labutti K."/>
            <person name="Pangilinan J."/>
            <person name="Ruiz-Duenas F.J."/>
            <person name="Barrasa J.M."/>
            <person name="Sanchez-Garcia M."/>
            <person name="Camarero S."/>
            <person name="Miyauchi S."/>
            <person name="Serrano A."/>
            <person name="Linde D."/>
            <person name="Babiker R."/>
            <person name="Drula E."/>
            <person name="Ayuso-Fernandez I."/>
            <person name="Pacheco R."/>
            <person name="Padilla G."/>
            <person name="Ferreira P."/>
            <person name="Barriuso J."/>
            <person name="Kellner H."/>
            <person name="Castanera R."/>
            <person name="Alfaro M."/>
            <person name="Ramirez L."/>
            <person name="Pisabarro A.G."/>
            <person name="Kuo A."/>
            <person name="Tritt A."/>
            <person name="Lipzen A."/>
            <person name="He G."/>
            <person name="Yan M."/>
            <person name="Ng V."/>
            <person name="Cullen D."/>
            <person name="Martin F."/>
            <person name="Rosso M.-N."/>
            <person name="Henrissat B."/>
            <person name="Hibbett D."/>
            <person name="Martinez A.T."/>
            <person name="Grigoriev I.V."/>
        </authorList>
    </citation>
    <scope>NUCLEOTIDE SEQUENCE</scope>
    <source>
        <strain evidence="1">ATCC 90797</strain>
    </source>
</reference>
<evidence type="ECO:0000313" key="2">
    <source>
        <dbReference type="Proteomes" id="UP000807025"/>
    </source>
</evidence>
<proteinExistence type="predicted"/>
<name>A0A9P5ZIU2_PLEER</name>
<feature type="non-terminal residue" evidence="1">
    <location>
        <position position="1"/>
    </location>
</feature>
<gene>
    <name evidence="1" type="ORF">BDN71DRAFT_1437423</name>
</gene>
<dbReference type="Proteomes" id="UP000807025">
    <property type="component" value="Unassembled WGS sequence"/>
</dbReference>
<organism evidence="1 2">
    <name type="scientific">Pleurotus eryngii</name>
    <name type="common">Boletus of the steppes</name>
    <dbReference type="NCBI Taxonomy" id="5323"/>
    <lineage>
        <taxon>Eukaryota</taxon>
        <taxon>Fungi</taxon>
        <taxon>Dikarya</taxon>
        <taxon>Basidiomycota</taxon>
        <taxon>Agaricomycotina</taxon>
        <taxon>Agaricomycetes</taxon>
        <taxon>Agaricomycetidae</taxon>
        <taxon>Agaricales</taxon>
        <taxon>Pleurotineae</taxon>
        <taxon>Pleurotaceae</taxon>
        <taxon>Pleurotus</taxon>
    </lineage>
</organism>
<dbReference type="OrthoDB" id="1607513at2759"/>
<keyword evidence="2" id="KW-1185">Reference proteome</keyword>
<protein>
    <submittedName>
        <fullName evidence="1">Uncharacterized protein</fullName>
    </submittedName>
</protein>
<comment type="caution">
    <text evidence="1">The sequence shown here is derived from an EMBL/GenBank/DDBJ whole genome shotgun (WGS) entry which is preliminary data.</text>
</comment>